<comment type="caution">
    <text evidence="5">The sequence shown here is derived from an EMBL/GenBank/DDBJ whole genome shotgun (WGS) entry which is preliminary data.</text>
</comment>
<dbReference type="Pfam" id="PF01551">
    <property type="entry name" value="Peptidase_M23"/>
    <property type="match status" value="1"/>
</dbReference>
<evidence type="ECO:0000256" key="1">
    <source>
        <dbReference type="SAM" id="Coils"/>
    </source>
</evidence>
<feature type="signal peptide" evidence="3">
    <location>
        <begin position="1"/>
        <end position="19"/>
    </location>
</feature>
<evidence type="ECO:0000313" key="5">
    <source>
        <dbReference type="EMBL" id="TCJ12880.1"/>
    </source>
</evidence>
<evidence type="ECO:0000256" key="3">
    <source>
        <dbReference type="SAM" id="SignalP"/>
    </source>
</evidence>
<dbReference type="EMBL" id="SJZB01000042">
    <property type="protein sequence ID" value="TCJ12880.1"/>
    <property type="molecule type" value="Genomic_DNA"/>
</dbReference>
<dbReference type="InterPro" id="IPR011055">
    <property type="entry name" value="Dup_hybrid_motif"/>
</dbReference>
<feature type="coiled-coil region" evidence="1">
    <location>
        <begin position="21"/>
        <end position="111"/>
    </location>
</feature>
<name>A0A4R1B5S4_9PROT</name>
<dbReference type="CDD" id="cd12797">
    <property type="entry name" value="M23_peptidase"/>
    <property type="match status" value="1"/>
</dbReference>
<keyword evidence="3" id="KW-0732">Signal</keyword>
<dbReference type="PANTHER" id="PTHR21666:SF270">
    <property type="entry name" value="MUREIN HYDROLASE ACTIVATOR ENVC"/>
    <property type="match status" value="1"/>
</dbReference>
<dbReference type="AlphaFoldDB" id="A0A4R1B5S4"/>
<dbReference type="SUPFAM" id="SSF51261">
    <property type="entry name" value="Duplicated hybrid motif"/>
    <property type="match status" value="1"/>
</dbReference>
<feature type="domain" description="M23ase beta-sheet core" evidence="4">
    <location>
        <begin position="304"/>
        <end position="397"/>
    </location>
</feature>
<keyword evidence="1" id="KW-0175">Coiled coil</keyword>
<dbReference type="GO" id="GO:0004222">
    <property type="term" value="F:metalloendopeptidase activity"/>
    <property type="evidence" value="ECO:0007669"/>
    <property type="project" value="TreeGrafter"/>
</dbReference>
<dbReference type="RefSeq" id="WP_131447758.1">
    <property type="nucleotide sequence ID" value="NZ_SJZB01000042.1"/>
</dbReference>
<dbReference type="PANTHER" id="PTHR21666">
    <property type="entry name" value="PEPTIDASE-RELATED"/>
    <property type="match status" value="1"/>
</dbReference>
<dbReference type="Gene3D" id="6.10.250.3150">
    <property type="match status" value="1"/>
</dbReference>
<sequence length="402" mass="45300">MRRLIALLFLLLFGAPAGAADDNKQQELDDLRGRIAQLREEVEQASEDRKEAADGLRDSEKRISEVTRLLTDLQRDERRIGSTLTQLGQQRDSVAADLREQERQLAELIRQRYRAGDLDTARLLLSGRDPGAVQRDLGYYAYIGRARADLVERHRASLAELAAIEDKTRQRQQELNSVEQAQRARHQQLNDERQARQGVYDKLSSQIRQQRRQIDSLVRDQQRLTRLIERLRRLAEERKARQAALERERRANKPAGKGERVERVADASLAGYKFSGLRGKLALPTVGEIVAKFGQARSGGGPAWKGLFIKTRSGQPVRAVGNGDVVFSDWLRGFGNLLIIDHGEGYLSLYSNNESLYKQAGDSVRAGDIVAATGNTGGHEDPGLYFELRRQGQPFDPLSWVK</sequence>
<dbReference type="FunFam" id="2.70.70.10:FF:000003">
    <property type="entry name" value="Murein hydrolase activator EnvC"/>
    <property type="match status" value="1"/>
</dbReference>
<gene>
    <name evidence="5" type="ORF">EZJ19_11640</name>
</gene>
<accession>A0A4R1B5S4</accession>
<dbReference type="OrthoDB" id="9784703at2"/>
<dbReference type="Proteomes" id="UP000295443">
    <property type="component" value="Unassembled WGS sequence"/>
</dbReference>
<dbReference type="InterPro" id="IPR016047">
    <property type="entry name" value="M23ase_b-sheet_dom"/>
</dbReference>
<evidence type="ECO:0000313" key="6">
    <source>
        <dbReference type="Proteomes" id="UP000295443"/>
    </source>
</evidence>
<organism evidence="5 6">
    <name type="scientific">Parasulfuritortus cantonensis</name>
    <dbReference type="NCBI Taxonomy" id="2528202"/>
    <lineage>
        <taxon>Bacteria</taxon>
        <taxon>Pseudomonadati</taxon>
        <taxon>Pseudomonadota</taxon>
        <taxon>Betaproteobacteria</taxon>
        <taxon>Nitrosomonadales</taxon>
        <taxon>Thiobacillaceae</taxon>
        <taxon>Parasulfuritortus</taxon>
    </lineage>
</organism>
<dbReference type="InterPro" id="IPR050570">
    <property type="entry name" value="Cell_wall_metabolism_enzyme"/>
</dbReference>
<protein>
    <submittedName>
        <fullName evidence="5">Peptidase M23</fullName>
    </submittedName>
</protein>
<evidence type="ECO:0000256" key="2">
    <source>
        <dbReference type="SAM" id="MobiDB-lite"/>
    </source>
</evidence>
<reference evidence="5 6" key="1">
    <citation type="submission" date="2019-03" db="EMBL/GenBank/DDBJ databases">
        <title>Genome sequence of Thiobacillaceae bacterium LSR1, a sulfur-oxidizing bacterium isolated from freshwater sediment.</title>
        <authorList>
            <person name="Li S."/>
        </authorList>
    </citation>
    <scope>NUCLEOTIDE SEQUENCE [LARGE SCALE GENOMIC DNA]</scope>
    <source>
        <strain evidence="5 6">LSR1</strain>
    </source>
</reference>
<proteinExistence type="predicted"/>
<evidence type="ECO:0000259" key="4">
    <source>
        <dbReference type="Pfam" id="PF01551"/>
    </source>
</evidence>
<dbReference type="Gene3D" id="2.70.70.10">
    <property type="entry name" value="Glucose Permease (Domain IIA)"/>
    <property type="match status" value="1"/>
</dbReference>
<feature type="chain" id="PRO_5020475438" evidence="3">
    <location>
        <begin position="20"/>
        <end position="402"/>
    </location>
</feature>
<keyword evidence="6" id="KW-1185">Reference proteome</keyword>
<feature type="region of interest" description="Disordered" evidence="2">
    <location>
        <begin position="172"/>
        <end position="197"/>
    </location>
</feature>